<dbReference type="InterPro" id="IPR027988">
    <property type="entry name" value="BRX_N"/>
</dbReference>
<evidence type="ECO:0000256" key="1">
    <source>
        <dbReference type="ARBA" id="ARBA00022723"/>
    </source>
</evidence>
<protein>
    <recommendedName>
        <fullName evidence="12">FYVE-type domain-containing protein</fullName>
    </recommendedName>
</protein>
<dbReference type="SUPFAM" id="SSF50985">
    <property type="entry name" value="RCC1/BLIP-II"/>
    <property type="match status" value="1"/>
</dbReference>
<evidence type="ECO:0000256" key="6">
    <source>
        <dbReference type="PROSITE-ProRule" id="PRU00235"/>
    </source>
</evidence>
<dbReference type="PROSITE" id="PS50178">
    <property type="entry name" value="ZF_FYVE"/>
    <property type="match status" value="1"/>
</dbReference>
<dbReference type="InterPro" id="IPR011011">
    <property type="entry name" value="Znf_FYVE_PHD"/>
</dbReference>
<dbReference type="Pfam" id="PF16457">
    <property type="entry name" value="PH_12"/>
    <property type="match status" value="1"/>
</dbReference>
<dbReference type="OrthoDB" id="5981550at2759"/>
<keyword evidence="7" id="KW-0732">Signal</keyword>
<dbReference type="SUPFAM" id="SSF50729">
    <property type="entry name" value="PH domain-like"/>
    <property type="match status" value="1"/>
</dbReference>
<dbReference type="InterPro" id="IPR013591">
    <property type="entry name" value="Brevis_radix_dom"/>
</dbReference>
<dbReference type="GO" id="GO:0008270">
    <property type="term" value="F:zinc ion binding"/>
    <property type="evidence" value="ECO:0007669"/>
    <property type="project" value="UniProtKB-KW"/>
</dbReference>
<dbReference type="EMBL" id="OOIL02004928">
    <property type="protein sequence ID" value="VFQ93534.1"/>
    <property type="molecule type" value="Genomic_DNA"/>
</dbReference>
<evidence type="ECO:0000256" key="5">
    <source>
        <dbReference type="PROSITE-ProRule" id="PRU00091"/>
    </source>
</evidence>
<dbReference type="PROSITE" id="PS50012">
    <property type="entry name" value="RCC1_3"/>
    <property type="match status" value="6"/>
</dbReference>
<dbReference type="CDD" id="cd13365">
    <property type="entry name" value="PH_PLC_plant-like"/>
    <property type="match status" value="1"/>
</dbReference>
<dbReference type="InterPro" id="IPR013083">
    <property type="entry name" value="Znf_RING/FYVE/PHD"/>
</dbReference>
<feature type="repeat" description="RCC1" evidence="6">
    <location>
        <begin position="624"/>
        <end position="675"/>
    </location>
</feature>
<dbReference type="InterPro" id="IPR001849">
    <property type="entry name" value="PH_domain"/>
</dbReference>
<dbReference type="Pfam" id="PF01363">
    <property type="entry name" value="FYVE"/>
    <property type="match status" value="1"/>
</dbReference>
<keyword evidence="2" id="KW-0677">Repeat</keyword>
<evidence type="ECO:0000259" key="8">
    <source>
        <dbReference type="PROSITE" id="PS50178"/>
    </source>
</evidence>
<dbReference type="InterPro" id="IPR011993">
    <property type="entry name" value="PH-like_dom_sf"/>
</dbReference>
<proteinExistence type="predicted"/>
<evidence type="ECO:0000256" key="2">
    <source>
        <dbReference type="ARBA" id="ARBA00022737"/>
    </source>
</evidence>
<dbReference type="SMART" id="SM00064">
    <property type="entry name" value="FYVE"/>
    <property type="match status" value="1"/>
</dbReference>
<feature type="signal peptide" evidence="7">
    <location>
        <begin position="1"/>
        <end position="16"/>
    </location>
</feature>
<keyword evidence="1" id="KW-0479">Metal-binding</keyword>
<evidence type="ECO:0000259" key="9">
    <source>
        <dbReference type="PROSITE" id="PS51514"/>
    </source>
</evidence>
<dbReference type="InterPro" id="IPR000408">
    <property type="entry name" value="Reg_chr_condens"/>
</dbReference>
<gene>
    <name evidence="10" type="ORF">CCAM_LOCUS35310</name>
</gene>
<dbReference type="AlphaFoldDB" id="A0A484N0G3"/>
<dbReference type="SUPFAM" id="SSF57903">
    <property type="entry name" value="FYVE/PHD zinc finger"/>
    <property type="match status" value="1"/>
</dbReference>
<dbReference type="InterPro" id="IPR017455">
    <property type="entry name" value="Znf_FYVE-rel"/>
</dbReference>
<dbReference type="PANTHER" id="PTHR22870:SF350">
    <property type="entry name" value="F12P19.9 PROTEIN"/>
    <property type="match status" value="1"/>
</dbReference>
<evidence type="ECO:0008006" key="12">
    <source>
        <dbReference type="Google" id="ProtNLM"/>
    </source>
</evidence>
<dbReference type="Gene3D" id="3.30.40.10">
    <property type="entry name" value="Zinc/RING finger domain, C3HC4 (zinc finger)"/>
    <property type="match status" value="1"/>
</dbReference>
<feature type="repeat" description="RCC1" evidence="6">
    <location>
        <begin position="353"/>
        <end position="404"/>
    </location>
</feature>
<reference evidence="10 11" key="1">
    <citation type="submission" date="2018-04" db="EMBL/GenBank/DDBJ databases">
        <authorList>
            <person name="Vogel A."/>
        </authorList>
    </citation>
    <scope>NUCLEOTIDE SEQUENCE [LARGE SCALE GENOMIC DNA]</scope>
</reference>
<evidence type="ECO:0000313" key="10">
    <source>
        <dbReference type="EMBL" id="VFQ93534.1"/>
    </source>
</evidence>
<dbReference type="PROSITE" id="PS00626">
    <property type="entry name" value="RCC1_2"/>
    <property type="match status" value="1"/>
</dbReference>
<dbReference type="PANTHER" id="PTHR22870">
    <property type="entry name" value="REGULATOR OF CHROMOSOME CONDENSATION"/>
    <property type="match status" value="1"/>
</dbReference>
<dbReference type="InterPro" id="IPR000306">
    <property type="entry name" value="Znf_FYVE"/>
</dbReference>
<sequence length="1062" mass="116673">MRPRGGMLLMWCEVTGFVLELPCRLLGKYIMGEELLSSSSSSSAAVASSSDRAVEQAIVGLKKGGHLLKYSRIGKPKFCPFRLSQDEKFLIWYSDEKEKHLKLSSITDITHGQQSKQLQPDRESQVISLVYANGEQFFDLICKDKMQAESWFVGLKALISKSHQNRFSGTERPRHRRGAQSCINSPASCVRRRQILGLPMEPVRSSKVRSLAGSPEQSFSGRGHCDVLSCSSDSILSDANLSNMQNGADVMSPSPPCSEPDDINQCETDFATSEVQSDLLSVFGGSVREPAPRTGHVLRDVYVWGEGMEGGFLAGGGEKLDSLIPKVLESTTMLDVQALFVGRTHASLVTGQGEVFSWGEGKSGRLGHKIDMDVTNPKIVESLGGISVKSVAFGEYQMCAVTHSGELYTWGDNYVTAELAGETGRKRSHWLPHRVSGSLDGVIISSVACGEWHMGIISITGKLFTYGEGSFGALGHGDTKSLPHPKEVKSLKGLWVKAVACGPWHTAAVVETTSDANGAGKLFAWGDGDKGKLGHEDREKKLVPTRVTMLEGVDFVQVSCGRTLTVGLSNTGKVYAMGSTIHGQLGHPHPEDKTVIVVQGELEDEFVREVSTGSHHVVVLTSSGRVYTWGKGLNGQLGLGDTKDRNAPTLVDHLTDRLVEHVTCGPNSTAAVCLHKSISSTDQANCRGCALPFGITRKKHNCYNCGFLFCRVCCSKKSPNASLAPNKSKPFRVCDPCFNQLQRTEMCTPRPTRVGPRRKCSSMSDYSSYGGKALNNQTEIKDMASLLDSLPRWGRVPLPESFKRSFRGQRQFRTASQRDPFGLEGKLVPYSGPLQQGISKSDKLLLEEVQRLRAQVHSLKKLCQSRKERIQERQQKLKEVWSLALEESANCRAAMEDIKSLTSRLQAMSEEACGGGAECLLQITSADATGNADLNGDQPSSILAICAPREDRRVESVCGSPIQFSSATRSLRKKENRGQIRPEEDEACPQVEVDPEHEWVEQYEPGVYITLKALPGGKKSLKRVRFSRRKFREKEAESWWSNNQTLVCQRYNIDKSSDLNQD</sequence>
<dbReference type="Pfam" id="PF13713">
    <property type="entry name" value="BRX_N"/>
    <property type="match status" value="1"/>
</dbReference>
<feature type="domain" description="BRX" evidence="9">
    <location>
        <begin position="997"/>
        <end position="1052"/>
    </location>
</feature>
<feature type="repeat" description="RCC1" evidence="6">
    <location>
        <begin position="572"/>
        <end position="623"/>
    </location>
</feature>
<dbReference type="PRINTS" id="PR00633">
    <property type="entry name" value="RCCNDNSATION"/>
</dbReference>
<dbReference type="Gene3D" id="2.30.29.30">
    <property type="entry name" value="Pleckstrin-homology domain (PH domain)/Phosphotyrosine-binding domain (PTB)"/>
    <property type="match status" value="1"/>
</dbReference>
<feature type="repeat" description="RCC1" evidence="6">
    <location>
        <begin position="520"/>
        <end position="571"/>
    </location>
</feature>
<dbReference type="Gene3D" id="2.130.10.30">
    <property type="entry name" value="Regulator of chromosome condensation 1/beta-lactamase-inhibitor protein II"/>
    <property type="match status" value="3"/>
</dbReference>
<keyword evidence="4" id="KW-0862">Zinc</keyword>
<dbReference type="Proteomes" id="UP000595140">
    <property type="component" value="Unassembled WGS sequence"/>
</dbReference>
<keyword evidence="11" id="KW-1185">Reference proteome</keyword>
<name>A0A484N0G3_9ASTE</name>
<evidence type="ECO:0000256" key="3">
    <source>
        <dbReference type="ARBA" id="ARBA00022771"/>
    </source>
</evidence>
<evidence type="ECO:0000256" key="7">
    <source>
        <dbReference type="SAM" id="SignalP"/>
    </source>
</evidence>
<dbReference type="Pfam" id="PF08381">
    <property type="entry name" value="BRX"/>
    <property type="match status" value="1"/>
</dbReference>
<feature type="repeat" description="RCC1" evidence="6">
    <location>
        <begin position="405"/>
        <end position="460"/>
    </location>
</feature>
<dbReference type="InterPro" id="IPR051210">
    <property type="entry name" value="Ub_ligase/GEF_domain"/>
</dbReference>
<dbReference type="InterPro" id="IPR009091">
    <property type="entry name" value="RCC1/BLIP-II"/>
</dbReference>
<evidence type="ECO:0000313" key="11">
    <source>
        <dbReference type="Proteomes" id="UP000595140"/>
    </source>
</evidence>
<keyword evidence="3 5" id="KW-0863">Zinc-finger</keyword>
<feature type="repeat" description="RCC1" evidence="6">
    <location>
        <begin position="461"/>
        <end position="512"/>
    </location>
</feature>
<dbReference type="Pfam" id="PF25390">
    <property type="entry name" value="WD40_RLD"/>
    <property type="match status" value="1"/>
</dbReference>
<feature type="domain" description="FYVE-type" evidence="8">
    <location>
        <begin position="680"/>
        <end position="742"/>
    </location>
</feature>
<feature type="chain" id="PRO_5019870230" description="FYVE-type domain-containing protein" evidence="7">
    <location>
        <begin position="17"/>
        <end position="1062"/>
    </location>
</feature>
<dbReference type="InterPro" id="IPR058923">
    <property type="entry name" value="RCC1-like_dom"/>
</dbReference>
<organism evidence="10 11">
    <name type="scientific">Cuscuta campestris</name>
    <dbReference type="NCBI Taxonomy" id="132261"/>
    <lineage>
        <taxon>Eukaryota</taxon>
        <taxon>Viridiplantae</taxon>
        <taxon>Streptophyta</taxon>
        <taxon>Embryophyta</taxon>
        <taxon>Tracheophyta</taxon>
        <taxon>Spermatophyta</taxon>
        <taxon>Magnoliopsida</taxon>
        <taxon>eudicotyledons</taxon>
        <taxon>Gunneridae</taxon>
        <taxon>Pentapetalae</taxon>
        <taxon>asterids</taxon>
        <taxon>lamiids</taxon>
        <taxon>Solanales</taxon>
        <taxon>Convolvulaceae</taxon>
        <taxon>Cuscuteae</taxon>
        <taxon>Cuscuta</taxon>
        <taxon>Cuscuta subgen. Grammica</taxon>
        <taxon>Cuscuta sect. Cleistogrammica</taxon>
    </lineage>
</organism>
<evidence type="ECO:0000256" key="4">
    <source>
        <dbReference type="ARBA" id="ARBA00022833"/>
    </source>
</evidence>
<dbReference type="PROSITE" id="PS51514">
    <property type="entry name" value="BRX"/>
    <property type="match status" value="1"/>
</dbReference>
<accession>A0A484N0G3</accession>